<evidence type="ECO:0000256" key="15">
    <source>
        <dbReference type="ARBA" id="ARBA00049541"/>
    </source>
</evidence>
<dbReference type="NCBIfam" id="TIGR00556">
    <property type="entry name" value="pantethn_trn"/>
    <property type="match status" value="1"/>
</dbReference>
<name>A0AAD5VW88_9AGAR</name>
<evidence type="ECO:0000256" key="4">
    <source>
        <dbReference type="ARBA" id="ARBA00022553"/>
    </source>
</evidence>
<feature type="domain" description="Beta-ketoacyl synthase-like N-terminal" evidence="16">
    <location>
        <begin position="203"/>
        <end position="355"/>
    </location>
</feature>
<accession>A0AAD5VW88</accession>
<evidence type="ECO:0000256" key="13">
    <source>
        <dbReference type="ARBA" id="ARBA00048237"/>
    </source>
</evidence>
<dbReference type="InterPro" id="IPR014030">
    <property type="entry name" value="Ketoacyl_synth_N"/>
</dbReference>
<evidence type="ECO:0000256" key="8">
    <source>
        <dbReference type="ARBA" id="ARBA00022857"/>
    </source>
</evidence>
<dbReference type="InterPro" id="IPR000794">
    <property type="entry name" value="Beta-ketoacyl_synthase"/>
</dbReference>
<dbReference type="InterPro" id="IPR018201">
    <property type="entry name" value="Ketoacyl_synth_AS"/>
</dbReference>
<keyword evidence="19" id="KW-1185">Reference proteome</keyword>
<evidence type="ECO:0000256" key="5">
    <source>
        <dbReference type="ARBA" id="ARBA00022679"/>
    </source>
</evidence>
<dbReference type="GO" id="GO:0008897">
    <property type="term" value="F:holo-[acyl-carrier-protein] synthase activity"/>
    <property type="evidence" value="ECO:0007669"/>
    <property type="project" value="InterPro"/>
</dbReference>
<dbReference type="AlphaFoldDB" id="A0AAD5VW88"/>
<evidence type="ECO:0000259" key="16">
    <source>
        <dbReference type="Pfam" id="PF00109"/>
    </source>
</evidence>
<dbReference type="FunFam" id="3.90.470.20:FF:000005">
    <property type="entry name" value="Fatty acid synthase alpha subunit FasA"/>
    <property type="match status" value="1"/>
</dbReference>
<comment type="catalytic activity">
    <reaction evidence="14">
        <text>a (3R)-hydroxyacyl-[ACP] + NADP(+) = a 3-oxoacyl-[ACP] + NADPH + H(+)</text>
        <dbReference type="Rhea" id="RHEA:17397"/>
        <dbReference type="Rhea" id="RHEA-COMP:9916"/>
        <dbReference type="Rhea" id="RHEA-COMP:9945"/>
        <dbReference type="ChEBI" id="CHEBI:15378"/>
        <dbReference type="ChEBI" id="CHEBI:57783"/>
        <dbReference type="ChEBI" id="CHEBI:58349"/>
        <dbReference type="ChEBI" id="CHEBI:78776"/>
        <dbReference type="ChEBI" id="CHEBI:78827"/>
        <dbReference type="EC" id="1.1.1.100"/>
    </reaction>
</comment>
<keyword evidence="11" id="KW-0443">Lipid metabolism</keyword>
<dbReference type="Gene3D" id="3.90.470.20">
    <property type="entry name" value="4'-phosphopantetheinyl transferase domain"/>
    <property type="match status" value="1"/>
</dbReference>
<keyword evidence="10" id="KW-0520">NAD</keyword>
<keyword evidence="6" id="KW-0479">Metal-binding</keyword>
<dbReference type="Gene3D" id="3.30.70.2490">
    <property type="match status" value="1"/>
</dbReference>
<keyword evidence="12" id="KW-0511">Multifunctional enzyme</keyword>
<reference evidence="18" key="1">
    <citation type="submission" date="2022-07" db="EMBL/GenBank/DDBJ databases">
        <title>Genome Sequence of Leucocoprinus birnbaumii.</title>
        <authorList>
            <person name="Buettner E."/>
        </authorList>
    </citation>
    <scope>NUCLEOTIDE SEQUENCE</scope>
    <source>
        <strain evidence="18">VT141</strain>
    </source>
</reference>
<keyword evidence="9" id="KW-0560">Oxidoreductase</keyword>
<evidence type="ECO:0000313" key="19">
    <source>
        <dbReference type="Proteomes" id="UP001213000"/>
    </source>
</evidence>
<dbReference type="PANTHER" id="PTHR11712">
    <property type="entry name" value="POLYKETIDE SYNTHASE-RELATED"/>
    <property type="match status" value="1"/>
</dbReference>
<dbReference type="InterPro" id="IPR016039">
    <property type="entry name" value="Thiolase-like"/>
</dbReference>
<dbReference type="GO" id="GO:0004315">
    <property type="term" value="F:3-oxoacyl-[acyl-carrier-protein] synthase activity"/>
    <property type="evidence" value="ECO:0007669"/>
    <property type="project" value="UniProtKB-EC"/>
</dbReference>
<keyword evidence="7" id="KW-0460">Magnesium</keyword>
<dbReference type="FunFam" id="3.30.70.2490:FF:000001">
    <property type="entry name" value="Fatty acid synthase subunit alpha"/>
    <property type="match status" value="1"/>
</dbReference>
<keyword evidence="8" id="KW-0521">NADP</keyword>
<keyword evidence="2" id="KW-0596">Phosphopantetheine</keyword>
<dbReference type="GO" id="GO:0000287">
    <property type="term" value="F:magnesium ion binding"/>
    <property type="evidence" value="ECO:0007669"/>
    <property type="project" value="InterPro"/>
</dbReference>
<dbReference type="Proteomes" id="UP001213000">
    <property type="component" value="Unassembled WGS sequence"/>
</dbReference>
<dbReference type="Pfam" id="PF00109">
    <property type="entry name" value="ketoacyl-synt"/>
    <property type="match status" value="1"/>
</dbReference>
<evidence type="ECO:0000256" key="2">
    <source>
        <dbReference type="ARBA" id="ARBA00022450"/>
    </source>
</evidence>
<dbReference type="Pfam" id="PF01648">
    <property type="entry name" value="ACPS"/>
    <property type="match status" value="1"/>
</dbReference>
<dbReference type="GO" id="GO:0006633">
    <property type="term" value="P:fatty acid biosynthetic process"/>
    <property type="evidence" value="ECO:0007669"/>
    <property type="project" value="InterPro"/>
</dbReference>
<dbReference type="InterPro" id="IPR047224">
    <property type="entry name" value="FAS_alpha_su_C"/>
</dbReference>
<dbReference type="SUPFAM" id="SSF56214">
    <property type="entry name" value="4'-phosphopantetheinyl transferase"/>
    <property type="match status" value="1"/>
</dbReference>
<dbReference type="EMBL" id="JANIEX010000444">
    <property type="protein sequence ID" value="KAJ3567004.1"/>
    <property type="molecule type" value="Genomic_DNA"/>
</dbReference>
<dbReference type="SUPFAM" id="SSF53901">
    <property type="entry name" value="Thiolase-like"/>
    <property type="match status" value="1"/>
</dbReference>
<evidence type="ECO:0000313" key="18">
    <source>
        <dbReference type="EMBL" id="KAJ3567004.1"/>
    </source>
</evidence>
<dbReference type="PROSITE" id="PS00606">
    <property type="entry name" value="KS3_1"/>
    <property type="match status" value="1"/>
</dbReference>
<feature type="domain" description="4'-phosphopantetheinyl transferase" evidence="17">
    <location>
        <begin position="477"/>
        <end position="557"/>
    </location>
</feature>
<dbReference type="InterPro" id="IPR037143">
    <property type="entry name" value="4-PPantetheinyl_Trfase_dom_sf"/>
</dbReference>
<sequence>MAFASQPLAALAPHNIAKQPNLSEARAQRAAGFKRFSDMTEPFQTPSQSLSPEAALAGRTMLYKSGEPVDDKDAKGRYEKEILAHAGVRLIEPELFCGYDPNKKVFNQEIELIHDLEPIEVSDTEAQKFKLQHGDKCDVWAGEDGQWFAKLKKGACVYVPKAFKFSRTVAGQIPTGWHAGRYGIPEDIIAQTDRVTLWARYMHPSEVGTSLGSGMGGVTSMAKMFKDRRDEREVQNDILQETFINTTAGWINLLLMSSSGPVKIPVGACATALQSIEIACDTILSGKAKVMIAGGFDDISEEGSYEFANMKATSNAEAEFAMGREPTEMSRPATTSRAGFMEAQGAGVHIVMSAKTTLEIGAPIRGVLAFTSTSTDKAGRSVPAPGKGALTVARQVPSKHPLPILDVAYRSRQLAFRRTQISQWLDHEHSELQAEVAFRKEQGENVDADYIASRIANFEKEAARQEKDALAMYVRSNNPTFISRNFTDAEVAYCRAQPSPASSFAARWACKEAVFKSLGVKSSGAAAPLKDIEILNNTDGVPSVHLHGEAKQKAEEKGIAQVLISLSHSETVAIAFAQATAISEVLISAVAVTKENLGTDAIFKDIEWSTYQVAVTNPEILMENSELHKLWDKSSFTKHILAFVFDEGHCITQWGKFRKHYLAFGIL</sequence>
<evidence type="ECO:0000256" key="10">
    <source>
        <dbReference type="ARBA" id="ARBA00023027"/>
    </source>
</evidence>
<dbReference type="CDD" id="cd00828">
    <property type="entry name" value="elong_cond_enzymes"/>
    <property type="match status" value="1"/>
</dbReference>
<dbReference type="InterPro" id="IPR004568">
    <property type="entry name" value="Ppantetheine-prot_Trfase_dom"/>
</dbReference>
<gene>
    <name evidence="18" type="ORF">NP233_g6647</name>
</gene>
<keyword evidence="5" id="KW-0808">Transferase</keyword>
<evidence type="ECO:0000256" key="14">
    <source>
        <dbReference type="ARBA" id="ARBA00048508"/>
    </source>
</evidence>
<evidence type="ECO:0000256" key="9">
    <source>
        <dbReference type="ARBA" id="ARBA00023002"/>
    </source>
</evidence>
<dbReference type="GO" id="GO:0004321">
    <property type="term" value="F:fatty-acyl-CoA synthase activity"/>
    <property type="evidence" value="ECO:0007669"/>
    <property type="project" value="UniProtKB-EC"/>
</dbReference>
<evidence type="ECO:0000256" key="3">
    <source>
        <dbReference type="ARBA" id="ARBA00022516"/>
    </source>
</evidence>
<evidence type="ECO:0000256" key="1">
    <source>
        <dbReference type="ARBA" id="ARBA00007485"/>
    </source>
</evidence>
<dbReference type="GO" id="GO:0004316">
    <property type="term" value="F:3-oxoacyl-[acyl-carrier-protein] reductase (NADPH) activity"/>
    <property type="evidence" value="ECO:0007669"/>
    <property type="project" value="UniProtKB-EC"/>
</dbReference>
<evidence type="ECO:0000256" key="7">
    <source>
        <dbReference type="ARBA" id="ARBA00022842"/>
    </source>
</evidence>
<dbReference type="InterPro" id="IPR008278">
    <property type="entry name" value="4-PPantetheinyl_Trfase_dom"/>
</dbReference>
<evidence type="ECO:0000256" key="11">
    <source>
        <dbReference type="ARBA" id="ARBA00023098"/>
    </source>
</evidence>
<proteinExistence type="inferred from homology"/>
<dbReference type="Gene3D" id="3.40.47.10">
    <property type="match status" value="1"/>
</dbReference>
<comment type="similarity">
    <text evidence="1">Belongs to the thiolase-like superfamily. Fungal fatty acid synthetase subunit alpha family.</text>
</comment>
<evidence type="ECO:0000259" key="17">
    <source>
        <dbReference type="Pfam" id="PF01648"/>
    </source>
</evidence>
<evidence type="ECO:0000256" key="12">
    <source>
        <dbReference type="ARBA" id="ARBA00023268"/>
    </source>
</evidence>
<dbReference type="GO" id="GO:0005829">
    <property type="term" value="C:cytosol"/>
    <property type="evidence" value="ECO:0007669"/>
    <property type="project" value="TreeGrafter"/>
</dbReference>
<organism evidence="18 19">
    <name type="scientific">Leucocoprinus birnbaumii</name>
    <dbReference type="NCBI Taxonomy" id="56174"/>
    <lineage>
        <taxon>Eukaryota</taxon>
        <taxon>Fungi</taxon>
        <taxon>Dikarya</taxon>
        <taxon>Basidiomycota</taxon>
        <taxon>Agaricomycotina</taxon>
        <taxon>Agaricomycetes</taxon>
        <taxon>Agaricomycetidae</taxon>
        <taxon>Agaricales</taxon>
        <taxon>Agaricineae</taxon>
        <taxon>Agaricaceae</taxon>
        <taxon>Leucocoprinus</taxon>
    </lineage>
</organism>
<keyword evidence="3" id="KW-0444">Lipid biosynthesis</keyword>
<dbReference type="PANTHER" id="PTHR11712:SF336">
    <property type="entry name" value="3-OXOACYL-[ACYL-CARRIER-PROTEIN] SYNTHASE, MITOCHONDRIAL"/>
    <property type="match status" value="1"/>
</dbReference>
<comment type="catalytic activity">
    <reaction evidence="13">
        <text>acetyl-CoA + n malonyl-CoA + 2n NADPH + 4n H(+) = a long-chain-acyl-CoA + n CoA + n CO2 + 2n NADP(+).</text>
        <dbReference type="EC" id="2.3.1.86"/>
    </reaction>
</comment>
<comment type="caution">
    <text evidence="18">The sequence shown here is derived from an EMBL/GenBank/DDBJ whole genome shotgun (WGS) entry which is preliminary data.</text>
</comment>
<comment type="catalytic activity">
    <reaction evidence="15">
        <text>a fatty acyl-[ACP] + malonyl-[ACP] + H(+) = a 3-oxoacyl-[ACP] + holo-[ACP] + CO2</text>
        <dbReference type="Rhea" id="RHEA:22836"/>
        <dbReference type="Rhea" id="RHEA-COMP:9623"/>
        <dbReference type="Rhea" id="RHEA-COMP:9685"/>
        <dbReference type="Rhea" id="RHEA-COMP:9916"/>
        <dbReference type="Rhea" id="RHEA-COMP:14125"/>
        <dbReference type="ChEBI" id="CHEBI:15378"/>
        <dbReference type="ChEBI" id="CHEBI:16526"/>
        <dbReference type="ChEBI" id="CHEBI:64479"/>
        <dbReference type="ChEBI" id="CHEBI:78449"/>
        <dbReference type="ChEBI" id="CHEBI:78776"/>
        <dbReference type="ChEBI" id="CHEBI:138651"/>
        <dbReference type="EC" id="2.3.1.41"/>
    </reaction>
</comment>
<evidence type="ECO:0000256" key="6">
    <source>
        <dbReference type="ARBA" id="ARBA00022723"/>
    </source>
</evidence>
<protein>
    <submittedName>
        <fullName evidence="18">Uncharacterized protein</fullName>
    </submittedName>
</protein>
<keyword evidence="4" id="KW-0597">Phosphoprotein</keyword>